<protein>
    <submittedName>
        <fullName evidence="1">Glutamate--cysteine ligase</fullName>
    </submittedName>
</protein>
<gene>
    <name evidence="1" type="ORF">SVA_2918</name>
</gene>
<dbReference type="Proteomes" id="UP000218899">
    <property type="component" value="Chromosome"/>
</dbReference>
<reference evidence="1 2" key="1">
    <citation type="submission" date="2015-08" db="EMBL/GenBank/DDBJ databases">
        <title>Complete genome sequence of Sulfurifustis variabilis.</title>
        <authorList>
            <person name="Miura A."/>
            <person name="Kojima H."/>
            <person name="Fukui M."/>
        </authorList>
    </citation>
    <scope>NUCLEOTIDE SEQUENCE [LARGE SCALE GENOMIC DNA]</scope>
    <source>
        <strain evidence="2">skN76</strain>
    </source>
</reference>
<dbReference type="RefSeq" id="WP_096461869.1">
    <property type="nucleotide sequence ID" value="NZ_AP014936.1"/>
</dbReference>
<organism evidence="1 2">
    <name type="scientific">Sulfurifustis variabilis</name>
    <dbReference type="NCBI Taxonomy" id="1675686"/>
    <lineage>
        <taxon>Bacteria</taxon>
        <taxon>Pseudomonadati</taxon>
        <taxon>Pseudomonadota</taxon>
        <taxon>Gammaproteobacteria</taxon>
        <taxon>Acidiferrobacterales</taxon>
        <taxon>Acidiferrobacteraceae</taxon>
        <taxon>Sulfurifustis</taxon>
    </lineage>
</organism>
<dbReference type="Gene3D" id="3.30.590.20">
    <property type="match status" value="1"/>
</dbReference>
<dbReference type="PANTHER" id="PTHR36510">
    <property type="entry name" value="GLUTAMATE--CYSTEINE LIGASE 2-RELATED"/>
    <property type="match status" value="1"/>
</dbReference>
<keyword evidence="2" id="KW-1185">Reference proteome</keyword>
<keyword evidence="1" id="KW-0436">Ligase</keyword>
<dbReference type="KEGG" id="sva:SVA_2918"/>
<evidence type="ECO:0000313" key="2">
    <source>
        <dbReference type="Proteomes" id="UP000218899"/>
    </source>
</evidence>
<evidence type="ECO:0000313" key="1">
    <source>
        <dbReference type="EMBL" id="BAU49466.1"/>
    </source>
</evidence>
<dbReference type="AlphaFoldDB" id="A0A1B4V7E9"/>
<dbReference type="GO" id="GO:0004357">
    <property type="term" value="F:glutamate-cysteine ligase activity"/>
    <property type="evidence" value="ECO:0007669"/>
    <property type="project" value="InterPro"/>
</dbReference>
<dbReference type="EMBL" id="AP014936">
    <property type="protein sequence ID" value="BAU49466.1"/>
    <property type="molecule type" value="Genomic_DNA"/>
</dbReference>
<name>A0A1B4V7E9_9GAMM</name>
<dbReference type="Pfam" id="PF04107">
    <property type="entry name" value="GCS2"/>
    <property type="match status" value="1"/>
</dbReference>
<dbReference type="GO" id="GO:0042398">
    <property type="term" value="P:modified amino acid biosynthetic process"/>
    <property type="evidence" value="ECO:0007669"/>
    <property type="project" value="InterPro"/>
</dbReference>
<dbReference type="PIRSF" id="PIRSF012666">
    <property type="entry name" value="UCP012666"/>
    <property type="match status" value="1"/>
</dbReference>
<dbReference type="InterPro" id="IPR014746">
    <property type="entry name" value="Gln_synth/guanido_kin_cat_dom"/>
</dbReference>
<proteinExistence type="predicted"/>
<dbReference type="PANTHER" id="PTHR36510:SF3">
    <property type="entry name" value="CONSERVED PROTEIN"/>
    <property type="match status" value="1"/>
</dbReference>
<dbReference type="SUPFAM" id="SSF55931">
    <property type="entry name" value="Glutamine synthetase/guanido kinase"/>
    <property type="match status" value="1"/>
</dbReference>
<dbReference type="InterPro" id="IPR016602">
    <property type="entry name" value="UCP012666"/>
</dbReference>
<dbReference type="InterPro" id="IPR050141">
    <property type="entry name" value="GCL_type2/YbdK_subfam"/>
</dbReference>
<dbReference type="InterPro" id="IPR006336">
    <property type="entry name" value="GCS2"/>
</dbReference>
<sequence>MGEEIATHSFTRADFDRYHARLVRETALLGEWLGRGRFPPCRPVGGYEVETCLVDARGRPAPVNDRFLARVGREDIVPELARFNVEINTPPRLLEGQALRRMEDDLRETWKHCSAVAREIDAEMLMIGILPTLTEDDLTLANMSRQERYRALNEQVFRLRHGRPIALDIEGEEHLRTRHRDVMLESAATSFQIHVQVSPGRAAHLYNLAVVLSAPMVAVSANSPYLFGRDLWDETRIPLFEQSVEVADGRRAAARVTLGRDYVHGSLIECFEENVQDYAVLLPVLKDEAPDRFVHVRLHNGTIWRWNRPLVGFDAEGRPHLRIEHRVVPAGPSIADTIANAALFFGLIEGLRGREPPLYAAIPFADARANFYAAARHGLRAEVSWAGGRKAPLRALLREELLPRAREGLAALGLAAADIEDYLGVIEARLATGRNGAAWQRAFVACHGRDMQALTLAYLERQRSGAPVHEWAL</sequence>
<dbReference type="OrthoDB" id="240589at2"/>
<accession>A0A1B4V7E9</accession>